<dbReference type="InParanoid" id="F4WGQ0"/>
<protein>
    <recommendedName>
        <fullName evidence="2">DUF8207 domain-containing protein</fullName>
    </recommendedName>
</protein>
<dbReference type="AlphaFoldDB" id="F4WGQ0"/>
<dbReference type="Proteomes" id="UP000007755">
    <property type="component" value="Unassembled WGS sequence"/>
</dbReference>
<organism evidence="4">
    <name type="scientific">Acromyrmex echinatior</name>
    <name type="common">Panamanian leafcutter ant</name>
    <name type="synonym">Acromyrmex octospinosus echinatior</name>
    <dbReference type="NCBI Taxonomy" id="103372"/>
    <lineage>
        <taxon>Eukaryota</taxon>
        <taxon>Metazoa</taxon>
        <taxon>Ecdysozoa</taxon>
        <taxon>Arthropoda</taxon>
        <taxon>Hexapoda</taxon>
        <taxon>Insecta</taxon>
        <taxon>Pterygota</taxon>
        <taxon>Neoptera</taxon>
        <taxon>Endopterygota</taxon>
        <taxon>Hymenoptera</taxon>
        <taxon>Apocrita</taxon>
        <taxon>Aculeata</taxon>
        <taxon>Formicoidea</taxon>
        <taxon>Formicidae</taxon>
        <taxon>Myrmicinae</taxon>
        <taxon>Acromyrmex</taxon>
    </lineage>
</organism>
<feature type="domain" description="DUF8207" evidence="2">
    <location>
        <begin position="126"/>
        <end position="161"/>
    </location>
</feature>
<proteinExistence type="predicted"/>
<dbReference type="EMBL" id="GL888142">
    <property type="protein sequence ID" value="EGI66632.1"/>
    <property type="molecule type" value="Genomic_DNA"/>
</dbReference>
<sequence>MALDKHFKPIIKLLRQIVDSSGVRAIKRQSRDDNAASASKCERKEEEEEEEGEGEKASETFERSTTPHKFDDQSHDCVQPITSIPYDNRINENQGQQTLQAGLGPLGLKYIEAVLRGARNKQKNGIDYVYGVYLHKDGLMFGNKLFDVDDADNIIIDGERYIW</sequence>
<evidence type="ECO:0000256" key="1">
    <source>
        <dbReference type="SAM" id="MobiDB-lite"/>
    </source>
</evidence>
<evidence type="ECO:0000313" key="3">
    <source>
        <dbReference type="EMBL" id="EGI66632.1"/>
    </source>
</evidence>
<reference evidence="3" key="1">
    <citation type="submission" date="2011-02" db="EMBL/GenBank/DDBJ databases">
        <title>The genome of the leaf-cutting ant Acromyrmex echinatior suggests key adaptations to social evolution and fungus farming.</title>
        <authorList>
            <person name="Nygaard S."/>
            <person name="Zhang G."/>
        </authorList>
    </citation>
    <scope>NUCLEOTIDE SEQUENCE</scope>
</reference>
<name>F4WGQ0_ACREC</name>
<feature type="region of interest" description="Disordered" evidence="1">
    <location>
        <begin position="25"/>
        <end position="77"/>
    </location>
</feature>
<feature type="compositionally biased region" description="Basic and acidic residues" evidence="1">
    <location>
        <begin position="29"/>
        <end position="44"/>
    </location>
</feature>
<evidence type="ECO:0000259" key="2">
    <source>
        <dbReference type="Pfam" id="PF26634"/>
    </source>
</evidence>
<evidence type="ECO:0000313" key="4">
    <source>
        <dbReference type="Proteomes" id="UP000007755"/>
    </source>
</evidence>
<gene>
    <name evidence="3" type="ORF">G5I_04840</name>
</gene>
<dbReference type="InterPro" id="IPR058520">
    <property type="entry name" value="DUF8207"/>
</dbReference>
<keyword evidence="4" id="KW-1185">Reference proteome</keyword>
<dbReference type="Pfam" id="PF26634">
    <property type="entry name" value="DUF8207"/>
    <property type="match status" value="1"/>
</dbReference>
<accession>F4WGQ0</accession>